<evidence type="ECO:0000313" key="3">
    <source>
        <dbReference type="Proteomes" id="UP000487268"/>
    </source>
</evidence>
<name>A0A7K0C874_9ACTN</name>
<dbReference type="PANTHER" id="PTHR12993:SF29">
    <property type="entry name" value="BLR3841 PROTEIN"/>
    <property type="match status" value="1"/>
</dbReference>
<organism evidence="2 3">
    <name type="scientific">Actinomadura macrotermitis</name>
    <dbReference type="NCBI Taxonomy" id="2585200"/>
    <lineage>
        <taxon>Bacteria</taxon>
        <taxon>Bacillati</taxon>
        <taxon>Actinomycetota</taxon>
        <taxon>Actinomycetes</taxon>
        <taxon>Streptosporangiales</taxon>
        <taxon>Thermomonosporaceae</taxon>
        <taxon>Actinomadura</taxon>
    </lineage>
</organism>
<dbReference type="InterPro" id="IPR003737">
    <property type="entry name" value="GlcNAc_PI_deacetylase-related"/>
</dbReference>
<dbReference type="GO" id="GO:0016811">
    <property type="term" value="F:hydrolase activity, acting on carbon-nitrogen (but not peptide) bonds, in linear amides"/>
    <property type="evidence" value="ECO:0007669"/>
    <property type="project" value="TreeGrafter"/>
</dbReference>
<dbReference type="OrthoDB" id="7253851at2"/>
<gene>
    <name evidence="2" type="primary">galB</name>
    <name evidence="2" type="ORF">ACRB68_78100</name>
</gene>
<keyword evidence="1" id="KW-0862">Zinc</keyword>
<dbReference type="EC" id="4.2.1.83" evidence="2"/>
<dbReference type="Gene3D" id="3.40.50.10320">
    <property type="entry name" value="LmbE-like"/>
    <property type="match status" value="1"/>
</dbReference>
<protein>
    <submittedName>
        <fullName evidence="2">4-oxalmesaconate hydratase</fullName>
        <ecNumber evidence="2">4.2.1.83</ecNumber>
    </submittedName>
</protein>
<keyword evidence="3" id="KW-1185">Reference proteome</keyword>
<dbReference type="EMBL" id="WEGH01000007">
    <property type="protein sequence ID" value="MQY09681.1"/>
    <property type="molecule type" value="Genomic_DNA"/>
</dbReference>
<proteinExistence type="predicted"/>
<dbReference type="PANTHER" id="PTHR12993">
    <property type="entry name" value="N-ACETYLGLUCOSAMINYL-PHOSPHATIDYLINOSITOL DE-N-ACETYLASE-RELATED"/>
    <property type="match status" value="1"/>
</dbReference>
<dbReference type="InterPro" id="IPR024078">
    <property type="entry name" value="LmbE-like_dom_sf"/>
</dbReference>
<dbReference type="RefSeq" id="WP_153541876.1">
    <property type="nucleotide sequence ID" value="NZ_WEGH01000007.1"/>
</dbReference>
<reference evidence="2 3" key="1">
    <citation type="submission" date="2019-10" db="EMBL/GenBank/DDBJ databases">
        <title>Actinomadura rubteroloni sp. nov. and Actinomadura macrotermitis sp. nov., isolated from the gut of fungus growing-termite Macrotermes natalensis.</title>
        <authorList>
            <person name="Benndorf R."/>
            <person name="Martin K."/>
            <person name="Kuefner M."/>
            <person name="De Beer W."/>
            <person name="Kaster A.-K."/>
            <person name="Vollmers J."/>
            <person name="Poulsen M."/>
            <person name="Beemelmanns C."/>
        </authorList>
    </citation>
    <scope>NUCLEOTIDE SEQUENCE [LARGE SCALE GENOMIC DNA]</scope>
    <source>
        <strain evidence="2 3">RB68</strain>
    </source>
</reference>
<dbReference type="Proteomes" id="UP000487268">
    <property type="component" value="Unassembled WGS sequence"/>
</dbReference>
<keyword evidence="2" id="KW-0456">Lyase</keyword>
<dbReference type="GO" id="GO:0047584">
    <property type="term" value="F:4-oxalmesaconate hydratase activity"/>
    <property type="evidence" value="ECO:0007669"/>
    <property type="project" value="UniProtKB-EC"/>
</dbReference>
<dbReference type="Pfam" id="PF02585">
    <property type="entry name" value="PIG-L"/>
    <property type="match status" value="1"/>
</dbReference>
<accession>A0A7K0C874</accession>
<dbReference type="GO" id="GO:0016137">
    <property type="term" value="P:glycoside metabolic process"/>
    <property type="evidence" value="ECO:0007669"/>
    <property type="project" value="UniProtKB-ARBA"/>
</dbReference>
<evidence type="ECO:0000313" key="2">
    <source>
        <dbReference type="EMBL" id="MQY09681.1"/>
    </source>
</evidence>
<sequence length="239" mass="25817">MSDGPVLIVSAHAADFVWRAGGYAALAARRGAGAHVVCLSYGERGESAALWKSGATLEQVKAARRAEAEAAAKALGAQITFLDAGDYPLPRADAGLMDALVQRIRAVRPAAILVHSAADPYNADHPRAAELALEARILAQAEGYPSEHPIIGAPPVFRFEPHQPEMCGFQPDVLVDITEVFDVKRAAMECMNAQEHLWDYYTELARRRGVQAVRNGGDRAIRYAEAYQRVYPQVAGVLA</sequence>
<comment type="caution">
    <text evidence="2">The sequence shown here is derived from an EMBL/GenBank/DDBJ whole genome shotgun (WGS) entry which is preliminary data.</text>
</comment>
<dbReference type="SUPFAM" id="SSF102588">
    <property type="entry name" value="LmbE-like"/>
    <property type="match status" value="1"/>
</dbReference>
<dbReference type="AlphaFoldDB" id="A0A7K0C874"/>
<evidence type="ECO:0000256" key="1">
    <source>
        <dbReference type="ARBA" id="ARBA00022833"/>
    </source>
</evidence>